<evidence type="ECO:0000313" key="1">
    <source>
        <dbReference type="EMBL" id="WXB91873.1"/>
    </source>
</evidence>
<organism evidence="1 2">
    <name type="scientific">Bacillus kandeliae</name>
    <dbReference type="NCBI Taxonomy" id="3129297"/>
    <lineage>
        <taxon>Bacteria</taxon>
        <taxon>Bacillati</taxon>
        <taxon>Bacillota</taxon>
        <taxon>Bacilli</taxon>
        <taxon>Bacillales</taxon>
        <taxon>Bacillaceae</taxon>
        <taxon>Bacillus</taxon>
    </lineage>
</organism>
<gene>
    <name evidence="1" type="ORF">WDJ61_11395</name>
</gene>
<protein>
    <submittedName>
        <fullName evidence="1">Uncharacterized protein</fullName>
    </submittedName>
</protein>
<reference evidence="1 2" key="1">
    <citation type="submission" date="2024-02" db="EMBL/GenBank/DDBJ databases">
        <title>Seven novel Bacillus-like species.</title>
        <authorList>
            <person name="Liu G."/>
        </authorList>
    </citation>
    <scope>NUCLEOTIDE SEQUENCE [LARGE SCALE GENOMIC DNA]</scope>
    <source>
        <strain evidence="1 2">FJAT-52991</strain>
    </source>
</reference>
<sequence length="75" mass="8547">MGLNTIQELEKVTKQCIEKKIGLGLFVEMPGFEQPELITNPPANLAKKLEYYKATYDENLNHKHAKGIRIIGYTL</sequence>
<dbReference type="EMBL" id="CP147404">
    <property type="protein sequence ID" value="WXB91873.1"/>
    <property type="molecule type" value="Genomic_DNA"/>
</dbReference>
<dbReference type="Proteomes" id="UP001387364">
    <property type="component" value="Chromosome"/>
</dbReference>
<accession>A0ABZ2N2C6</accession>
<keyword evidence="2" id="KW-1185">Reference proteome</keyword>
<evidence type="ECO:0000313" key="2">
    <source>
        <dbReference type="Proteomes" id="UP001387364"/>
    </source>
</evidence>
<name>A0ABZ2N2C6_9BACI</name>
<dbReference type="RefSeq" id="WP_338749800.1">
    <property type="nucleotide sequence ID" value="NZ_CP147404.1"/>
</dbReference>
<proteinExistence type="predicted"/>